<evidence type="ECO:0000313" key="4">
    <source>
        <dbReference type="Proteomes" id="UP000193685"/>
    </source>
</evidence>
<evidence type="ECO:0000313" key="2">
    <source>
        <dbReference type="EMBL" id="ORY74369.1"/>
    </source>
</evidence>
<reference evidence="2 4" key="1">
    <citation type="submission" date="2016-07" db="EMBL/GenBank/DDBJ databases">
        <title>Pervasive Adenine N6-methylation of Active Genes in Fungi.</title>
        <authorList>
            <consortium name="DOE Joint Genome Institute"/>
            <person name="Mondo S.J."/>
            <person name="Dannebaum R.O."/>
            <person name="Kuo R.C."/>
            <person name="Labutti K."/>
            <person name="Haridas S."/>
            <person name="Kuo A."/>
            <person name="Salamov A."/>
            <person name="Ahrendt S.R."/>
            <person name="Lipzen A."/>
            <person name="Sullivan W."/>
            <person name="Andreopoulos W.B."/>
            <person name="Clum A."/>
            <person name="Lindquist E."/>
            <person name="Daum C."/>
            <person name="Ramamoorthy G.K."/>
            <person name="Gryganskyi A."/>
            <person name="Culley D."/>
            <person name="Magnuson J.K."/>
            <person name="James T.Y."/>
            <person name="O'Malley M.A."/>
            <person name="Stajich J.E."/>
            <person name="Spatafora J.W."/>
            <person name="Visel A."/>
            <person name="Grigoriev I.V."/>
        </authorList>
    </citation>
    <scope>NUCLEOTIDE SEQUENCE [LARGE SCALE GENOMIC DNA]</scope>
    <source>
        <strain evidence="2 4">12-1054</strain>
    </source>
</reference>
<keyword evidence="4" id="KW-1185">Reference proteome</keyword>
<gene>
    <name evidence="3" type="ORF">BCR37DRAFT_382778</name>
    <name evidence="2" type="ORF">BCR37DRAFT_384486</name>
</gene>
<dbReference type="Proteomes" id="UP000193685">
    <property type="component" value="Unassembled WGS sequence"/>
</dbReference>
<dbReference type="EMBL" id="MCFI01000030">
    <property type="protein sequence ID" value="ORY74369.1"/>
    <property type="molecule type" value="Genomic_DNA"/>
</dbReference>
<comment type="caution">
    <text evidence="2">The sequence shown here is derived from an EMBL/GenBank/DDBJ whole genome shotgun (WGS) entry which is preliminary data.</text>
</comment>
<name>A0A1Y2ES41_PROLT</name>
<organism evidence="2 4">
    <name type="scientific">Protomyces lactucae-debilis</name>
    <dbReference type="NCBI Taxonomy" id="2754530"/>
    <lineage>
        <taxon>Eukaryota</taxon>
        <taxon>Fungi</taxon>
        <taxon>Dikarya</taxon>
        <taxon>Ascomycota</taxon>
        <taxon>Taphrinomycotina</taxon>
        <taxon>Taphrinomycetes</taxon>
        <taxon>Taphrinales</taxon>
        <taxon>Protomycetaceae</taxon>
        <taxon>Protomyces</taxon>
    </lineage>
</organism>
<sequence length="64" mass="6917">MRHGEPIGRGTSEREVALRACRCQRDGGRVGALGARDRQTRLRRRKGMSTGSSGCTDAAGTTER</sequence>
<proteinExistence type="predicted"/>
<feature type="region of interest" description="Disordered" evidence="1">
    <location>
        <begin position="32"/>
        <end position="64"/>
    </location>
</feature>
<dbReference type="AlphaFoldDB" id="A0A1Y2ES41"/>
<protein>
    <submittedName>
        <fullName evidence="2">Uncharacterized protein</fullName>
    </submittedName>
</protein>
<accession>A0A1Y2ES41</accession>
<dbReference type="GeneID" id="63786555"/>
<dbReference type="RefSeq" id="XP_040722932.1">
    <property type="nucleotide sequence ID" value="XM_040869956.1"/>
</dbReference>
<dbReference type="EMBL" id="MCFI01000020">
    <property type="protein sequence ID" value="ORY77311.1"/>
    <property type="molecule type" value="Genomic_DNA"/>
</dbReference>
<evidence type="ECO:0000313" key="3">
    <source>
        <dbReference type="EMBL" id="ORY77311.1"/>
    </source>
</evidence>
<evidence type="ECO:0000256" key="1">
    <source>
        <dbReference type="SAM" id="MobiDB-lite"/>
    </source>
</evidence>